<keyword evidence="6" id="KW-1185">Reference proteome</keyword>
<evidence type="ECO:0000313" key="6">
    <source>
        <dbReference type="Proteomes" id="UP000288216"/>
    </source>
</evidence>
<dbReference type="PANTHER" id="PTHR12940">
    <property type="entry name" value="ES-2 PROTEIN - RELATED"/>
    <property type="match status" value="1"/>
</dbReference>
<keyword evidence="3" id="KW-0539">Nucleus</keyword>
<evidence type="ECO:0000313" key="5">
    <source>
        <dbReference type="EMBL" id="GCB75435.1"/>
    </source>
</evidence>
<gene>
    <name evidence="5" type="ORF">scyTo_0019009</name>
</gene>
<dbReference type="GO" id="GO:0071013">
    <property type="term" value="C:catalytic step 2 spliceosome"/>
    <property type="evidence" value="ECO:0007669"/>
    <property type="project" value="TreeGrafter"/>
</dbReference>
<dbReference type="PANTHER" id="PTHR12940:SF0">
    <property type="entry name" value="SPLICING FACTOR ESS-2 HOMOLOG"/>
    <property type="match status" value="1"/>
</dbReference>
<comment type="similarity">
    <text evidence="2">Belongs to the ESS2 family.</text>
</comment>
<reference evidence="5 6" key="1">
    <citation type="journal article" date="2018" name="Nat. Ecol. Evol.">
        <title>Shark genomes provide insights into elasmobranch evolution and the origin of vertebrates.</title>
        <authorList>
            <person name="Hara Y"/>
            <person name="Yamaguchi K"/>
            <person name="Onimaru K"/>
            <person name="Kadota M"/>
            <person name="Koyanagi M"/>
            <person name="Keeley SD"/>
            <person name="Tatsumi K"/>
            <person name="Tanaka K"/>
            <person name="Motone F"/>
            <person name="Kageyama Y"/>
            <person name="Nozu R"/>
            <person name="Adachi N"/>
            <person name="Nishimura O"/>
            <person name="Nakagawa R"/>
            <person name="Tanegashima C"/>
            <person name="Kiyatake I"/>
            <person name="Matsumoto R"/>
            <person name="Murakumo K"/>
            <person name="Nishida K"/>
            <person name="Terakita A"/>
            <person name="Kuratani S"/>
            <person name="Sato K"/>
            <person name="Hyodo S Kuraku.S."/>
        </authorList>
    </citation>
    <scope>NUCLEOTIDE SEQUENCE [LARGE SCALE GENOMIC DNA]</scope>
</reference>
<dbReference type="OrthoDB" id="19679at2759"/>
<accession>A0A401PQN9</accession>
<dbReference type="STRING" id="75743.A0A401PQN9"/>
<feature type="compositionally biased region" description="Basic residues" evidence="4">
    <location>
        <begin position="269"/>
        <end position="278"/>
    </location>
</feature>
<dbReference type="OMA" id="HNTRFAR"/>
<organism evidence="5 6">
    <name type="scientific">Scyliorhinus torazame</name>
    <name type="common">Cloudy catshark</name>
    <name type="synonym">Catulus torazame</name>
    <dbReference type="NCBI Taxonomy" id="75743"/>
    <lineage>
        <taxon>Eukaryota</taxon>
        <taxon>Metazoa</taxon>
        <taxon>Chordata</taxon>
        <taxon>Craniata</taxon>
        <taxon>Vertebrata</taxon>
        <taxon>Chondrichthyes</taxon>
        <taxon>Elasmobranchii</taxon>
        <taxon>Galeomorphii</taxon>
        <taxon>Galeoidea</taxon>
        <taxon>Carcharhiniformes</taxon>
        <taxon>Scyliorhinidae</taxon>
        <taxon>Scyliorhinus</taxon>
    </lineage>
</organism>
<dbReference type="InterPro" id="IPR019148">
    <property type="entry name" value="Nuclear_protein_DGCR14_ESS-2"/>
</dbReference>
<proteinExistence type="inferred from homology"/>
<protein>
    <submittedName>
        <fullName evidence="5">Uncharacterized protein</fullName>
    </submittedName>
</protein>
<comment type="subcellular location">
    <subcellularLocation>
        <location evidence="1">Nucleus</location>
    </subcellularLocation>
</comment>
<dbReference type="AlphaFoldDB" id="A0A401PQN9"/>
<name>A0A401PQN9_SCYTO</name>
<sequence length="278" mass="30282">MLALPSAEVRAIMAGKAGVETWEYKAKNVLMYYPEGVKDDELFKKPHEVVHKNTRFQGDPFSRALSKSQLQQAAALNAQFKQGKVGPDGKELIPQESPKVNGYGYVGTPSPAPGVNDSPMMTWGEIEGTPFRLESSESGHLDRTPGPAFKILEPGRRERLGLKMVNEVAAKNRTKKQEALRKATQSIVSLSPHGISPVMSPALQRLVNRTSSKYTDRALRASYTPTPAHKRTPLCKTPGAGGTPNALSTAHTPNSQDPASITDNLLQLPKRKKATDFS</sequence>
<evidence type="ECO:0000256" key="1">
    <source>
        <dbReference type="ARBA" id="ARBA00004123"/>
    </source>
</evidence>
<feature type="compositionally biased region" description="Polar residues" evidence="4">
    <location>
        <begin position="245"/>
        <end position="265"/>
    </location>
</feature>
<feature type="region of interest" description="Disordered" evidence="4">
    <location>
        <begin position="210"/>
        <end position="278"/>
    </location>
</feature>
<dbReference type="Proteomes" id="UP000288216">
    <property type="component" value="Unassembled WGS sequence"/>
</dbReference>
<evidence type="ECO:0000256" key="2">
    <source>
        <dbReference type="ARBA" id="ARBA00009072"/>
    </source>
</evidence>
<dbReference type="Pfam" id="PF09751">
    <property type="entry name" value="Es2"/>
    <property type="match status" value="1"/>
</dbReference>
<dbReference type="EMBL" id="BFAA01013756">
    <property type="protein sequence ID" value="GCB75435.1"/>
    <property type="molecule type" value="Genomic_DNA"/>
</dbReference>
<evidence type="ECO:0000256" key="3">
    <source>
        <dbReference type="ARBA" id="ARBA00023242"/>
    </source>
</evidence>
<comment type="caution">
    <text evidence="5">The sequence shown here is derived from an EMBL/GenBank/DDBJ whole genome shotgun (WGS) entry which is preliminary data.</text>
</comment>
<evidence type="ECO:0000256" key="4">
    <source>
        <dbReference type="SAM" id="MobiDB-lite"/>
    </source>
</evidence>